<evidence type="ECO:0000313" key="5">
    <source>
        <dbReference type="Proteomes" id="UP000054558"/>
    </source>
</evidence>
<feature type="region of interest" description="Disordered" evidence="2">
    <location>
        <begin position="102"/>
        <end position="125"/>
    </location>
</feature>
<keyword evidence="5" id="KW-1185">Reference proteome</keyword>
<dbReference type="OMA" id="LWHTISG"/>
<evidence type="ECO:0000259" key="3">
    <source>
        <dbReference type="Pfam" id="PF01471"/>
    </source>
</evidence>
<protein>
    <recommendedName>
        <fullName evidence="3">Peptidoglycan binding-like domain-containing protein</fullName>
    </recommendedName>
</protein>
<feature type="region of interest" description="Disordered" evidence="2">
    <location>
        <begin position="385"/>
        <end position="421"/>
    </location>
</feature>
<proteinExistence type="predicted"/>
<keyword evidence="1" id="KW-0175">Coiled coil</keyword>
<dbReference type="SUPFAM" id="SSF47090">
    <property type="entry name" value="PGBD-like"/>
    <property type="match status" value="1"/>
</dbReference>
<evidence type="ECO:0000256" key="2">
    <source>
        <dbReference type="SAM" id="MobiDB-lite"/>
    </source>
</evidence>
<dbReference type="EMBL" id="DF237065">
    <property type="protein sequence ID" value="GAQ82587.1"/>
    <property type="molecule type" value="Genomic_DNA"/>
</dbReference>
<dbReference type="AlphaFoldDB" id="A0A1Y1I1E0"/>
<dbReference type="Pfam" id="PF01471">
    <property type="entry name" value="PG_binding_1"/>
    <property type="match status" value="1"/>
</dbReference>
<sequence length="514" mass="56460">MKLSSKARDTGASIGDSPQYTAHFLRRNRSGAYCSLGSASGRALSSSSRLRTALTRPSLHSPRLLECSALRSPWLPAPAFSPFFNTSPPSETRIPKRLNVTARWGRRRAPETDSNSDQFPGPPDARNLGKLSKVLPFSVYELQWLEFVRDLKEGDYGADVEALQRAMHTFGHMPKDSQITGYFGKATFVAVREWQRAQGLPGTGYWGPMSQETFADVVQRHAAAQEALVTRAPPTHGLVRRVGQTVTAVVPVKLPQSPVGRAGVVLGLALVLAGAVATVLRLRAGLREADEGLEEKLEGAYVGASQGFERNGLSYQGRWGRPEAEAGYFVNRGVDLVKGAESEANGQEERRADGGESSGGLLEKVGRSLYASFARFERLWSEGWEDERPESSELEDQRLGSEAASVSGRLESDGRAGEPNRYNSVLETRRKDEEVSYEEEIAQLQASIEALVKELSAVEVQRQAALKALEEERQRNAHLEVRLEHKDQVIAALQAEIKTLKGSQRTQLTASHRD</sequence>
<feature type="compositionally biased region" description="Basic and acidic residues" evidence="2">
    <location>
        <begin position="389"/>
        <end position="399"/>
    </location>
</feature>
<dbReference type="InterPro" id="IPR002477">
    <property type="entry name" value="Peptidoglycan-bd-like"/>
</dbReference>
<accession>A0A1Y1I1E0</accession>
<dbReference type="Proteomes" id="UP000054558">
    <property type="component" value="Unassembled WGS sequence"/>
</dbReference>
<dbReference type="Gene3D" id="1.10.101.10">
    <property type="entry name" value="PGBD-like superfamily/PGBD"/>
    <property type="match status" value="1"/>
</dbReference>
<dbReference type="OrthoDB" id="1938275at2759"/>
<feature type="coiled-coil region" evidence="1">
    <location>
        <begin position="434"/>
        <end position="496"/>
    </location>
</feature>
<organism evidence="4 5">
    <name type="scientific">Klebsormidium nitens</name>
    <name type="common">Green alga</name>
    <name type="synonym">Ulothrix nitens</name>
    <dbReference type="NCBI Taxonomy" id="105231"/>
    <lineage>
        <taxon>Eukaryota</taxon>
        <taxon>Viridiplantae</taxon>
        <taxon>Streptophyta</taxon>
        <taxon>Klebsormidiophyceae</taxon>
        <taxon>Klebsormidiales</taxon>
        <taxon>Klebsormidiaceae</taxon>
        <taxon>Klebsormidium</taxon>
    </lineage>
</organism>
<reference evidence="4 5" key="1">
    <citation type="journal article" date="2014" name="Nat. Commun.">
        <title>Klebsormidium flaccidum genome reveals primary factors for plant terrestrial adaptation.</title>
        <authorList>
            <person name="Hori K."/>
            <person name="Maruyama F."/>
            <person name="Fujisawa T."/>
            <person name="Togashi T."/>
            <person name="Yamamoto N."/>
            <person name="Seo M."/>
            <person name="Sato S."/>
            <person name="Yamada T."/>
            <person name="Mori H."/>
            <person name="Tajima N."/>
            <person name="Moriyama T."/>
            <person name="Ikeuchi M."/>
            <person name="Watanabe M."/>
            <person name="Wada H."/>
            <person name="Kobayashi K."/>
            <person name="Saito M."/>
            <person name="Masuda T."/>
            <person name="Sasaki-Sekimoto Y."/>
            <person name="Mashiguchi K."/>
            <person name="Awai K."/>
            <person name="Shimojima M."/>
            <person name="Masuda S."/>
            <person name="Iwai M."/>
            <person name="Nobusawa T."/>
            <person name="Narise T."/>
            <person name="Kondo S."/>
            <person name="Saito H."/>
            <person name="Sato R."/>
            <person name="Murakawa M."/>
            <person name="Ihara Y."/>
            <person name="Oshima-Yamada Y."/>
            <person name="Ohtaka K."/>
            <person name="Satoh M."/>
            <person name="Sonobe K."/>
            <person name="Ishii M."/>
            <person name="Ohtani R."/>
            <person name="Kanamori-Sato M."/>
            <person name="Honoki R."/>
            <person name="Miyazaki D."/>
            <person name="Mochizuki H."/>
            <person name="Umetsu J."/>
            <person name="Higashi K."/>
            <person name="Shibata D."/>
            <person name="Kamiya Y."/>
            <person name="Sato N."/>
            <person name="Nakamura Y."/>
            <person name="Tabata S."/>
            <person name="Ida S."/>
            <person name="Kurokawa K."/>
            <person name="Ohta H."/>
        </authorList>
    </citation>
    <scope>NUCLEOTIDE SEQUENCE [LARGE SCALE GENOMIC DNA]</scope>
    <source>
        <strain evidence="4 5">NIES-2285</strain>
    </source>
</reference>
<dbReference type="InterPro" id="IPR036366">
    <property type="entry name" value="PGBDSf"/>
</dbReference>
<feature type="domain" description="Peptidoglycan binding-like" evidence="3">
    <location>
        <begin position="157"/>
        <end position="208"/>
    </location>
</feature>
<gene>
    <name evidence="4" type="ORF">KFL_001160210</name>
</gene>
<evidence type="ECO:0000256" key="1">
    <source>
        <dbReference type="SAM" id="Coils"/>
    </source>
</evidence>
<dbReference type="InterPro" id="IPR036365">
    <property type="entry name" value="PGBD-like_sf"/>
</dbReference>
<evidence type="ECO:0000313" key="4">
    <source>
        <dbReference type="EMBL" id="GAQ82587.1"/>
    </source>
</evidence>
<name>A0A1Y1I1E0_KLENI</name>